<dbReference type="CDD" id="cd11051">
    <property type="entry name" value="CYP59-like"/>
    <property type="match status" value="1"/>
</dbReference>
<dbReference type="PANTHER" id="PTHR24305:SF107">
    <property type="entry name" value="P450, PUTATIVE (EUROFUNG)-RELATED"/>
    <property type="match status" value="1"/>
</dbReference>
<organism evidence="10 11">
    <name type="scientific">Trematosphaeria pertusa</name>
    <dbReference type="NCBI Taxonomy" id="390896"/>
    <lineage>
        <taxon>Eukaryota</taxon>
        <taxon>Fungi</taxon>
        <taxon>Dikarya</taxon>
        <taxon>Ascomycota</taxon>
        <taxon>Pezizomycotina</taxon>
        <taxon>Dothideomycetes</taxon>
        <taxon>Pleosporomycetidae</taxon>
        <taxon>Pleosporales</taxon>
        <taxon>Massarineae</taxon>
        <taxon>Trematosphaeriaceae</taxon>
        <taxon>Trematosphaeria</taxon>
    </lineage>
</organism>
<feature type="transmembrane region" description="Helical" evidence="9">
    <location>
        <begin position="6"/>
        <end position="26"/>
    </location>
</feature>
<evidence type="ECO:0000256" key="2">
    <source>
        <dbReference type="ARBA" id="ARBA00005179"/>
    </source>
</evidence>
<sequence>MAPNNFLAAIAILAATGVAYFVLSGYRHRARINELRKQGFPMPAEWSWWFGHNLVIFRYTKRLPPLANVVLAMQEMSQEFTETEMFLMDMWPGYPSSIIVFNPEACTLISQKWNLPRPPQSGEAIKPIVGGQSLVSMNGSQWKTWRSLLNPGFSASNMMNHVPFIVDCVQVFCDKLRESSGNGIISLDDFATRLTFEVIMKVTLDADVNYQRGKHILPTAFDTITKWHSFWDVRILWNPLRPIVQTYNGNVINRYVQRELEKSFLEMKNPKQTNAKPAHSVISLALEAYIGGGQEMGKDGQKPQKLDKSFIDTVTNQIRLFLFAGNDTTSSTIAFAFHMLSQHVEALARLRQEHDIVFGDDVSGAAHLLKENPTLLNQCTYTLACVKETLRLYPPAANMRRGQPGISLPALNGQLLPTEGFNIVVVQQTVHQNPRVWVRPREFLPERWLVGPGHELYPPQNAYRPFDIGSRTCIGQPLTLNEIKIVLILTARTFNVKPAYEEWDRLQEQKRGIWERVAIWTRGEGINTVHGDRAYQSEKAGTHPSDGYPCRVELVTQEE</sequence>
<keyword evidence="9" id="KW-0812">Transmembrane</keyword>
<dbReference type="EMBL" id="ML987207">
    <property type="protein sequence ID" value="KAF2242510.1"/>
    <property type="molecule type" value="Genomic_DNA"/>
</dbReference>
<dbReference type="AlphaFoldDB" id="A0A6A6HYS9"/>
<comment type="pathway">
    <text evidence="2">Secondary metabolite biosynthesis.</text>
</comment>
<keyword evidence="6 8" id="KW-0408">Iron</keyword>
<dbReference type="Gene3D" id="1.10.630.10">
    <property type="entry name" value="Cytochrome P450"/>
    <property type="match status" value="1"/>
</dbReference>
<accession>A0A6A6HYS9</accession>
<dbReference type="GO" id="GO:0005506">
    <property type="term" value="F:iron ion binding"/>
    <property type="evidence" value="ECO:0007669"/>
    <property type="project" value="InterPro"/>
</dbReference>
<evidence type="ECO:0000256" key="8">
    <source>
        <dbReference type="PIRSR" id="PIRSR602401-1"/>
    </source>
</evidence>
<keyword evidence="4 8" id="KW-0479">Metal-binding</keyword>
<evidence type="ECO:0000313" key="11">
    <source>
        <dbReference type="Proteomes" id="UP000800094"/>
    </source>
</evidence>
<dbReference type="GO" id="GO:0020037">
    <property type="term" value="F:heme binding"/>
    <property type="evidence" value="ECO:0007669"/>
    <property type="project" value="InterPro"/>
</dbReference>
<keyword evidence="9" id="KW-0472">Membrane</keyword>
<evidence type="ECO:0000313" key="10">
    <source>
        <dbReference type="EMBL" id="KAF2242510.1"/>
    </source>
</evidence>
<gene>
    <name evidence="10" type="ORF">BU26DRAFT_524128</name>
</gene>
<keyword evidence="7" id="KW-0503">Monooxygenase</keyword>
<dbReference type="InterPro" id="IPR036396">
    <property type="entry name" value="Cyt_P450_sf"/>
</dbReference>
<keyword evidence="3 8" id="KW-0349">Heme</keyword>
<proteinExistence type="predicted"/>
<dbReference type="PRINTS" id="PR00463">
    <property type="entry name" value="EP450I"/>
</dbReference>
<evidence type="ECO:0000256" key="7">
    <source>
        <dbReference type="ARBA" id="ARBA00023033"/>
    </source>
</evidence>
<evidence type="ECO:0000256" key="4">
    <source>
        <dbReference type="ARBA" id="ARBA00022723"/>
    </source>
</evidence>
<dbReference type="SUPFAM" id="SSF48264">
    <property type="entry name" value="Cytochrome P450"/>
    <property type="match status" value="1"/>
</dbReference>
<evidence type="ECO:0000256" key="1">
    <source>
        <dbReference type="ARBA" id="ARBA00001971"/>
    </source>
</evidence>
<name>A0A6A6HYS9_9PLEO</name>
<dbReference type="InterPro" id="IPR002401">
    <property type="entry name" value="Cyt_P450_E_grp-I"/>
</dbReference>
<evidence type="ECO:0000256" key="3">
    <source>
        <dbReference type="ARBA" id="ARBA00022617"/>
    </source>
</evidence>
<evidence type="ECO:0000256" key="6">
    <source>
        <dbReference type="ARBA" id="ARBA00023004"/>
    </source>
</evidence>
<dbReference type="InterPro" id="IPR001128">
    <property type="entry name" value="Cyt_P450"/>
</dbReference>
<keyword evidence="9" id="KW-1133">Transmembrane helix</keyword>
<keyword evidence="11" id="KW-1185">Reference proteome</keyword>
<dbReference type="PRINTS" id="PR00385">
    <property type="entry name" value="P450"/>
</dbReference>
<protein>
    <submittedName>
        <fullName evidence="10">Putative cytochrome P450</fullName>
    </submittedName>
</protein>
<dbReference type="GO" id="GO:0004497">
    <property type="term" value="F:monooxygenase activity"/>
    <property type="evidence" value="ECO:0007669"/>
    <property type="project" value="UniProtKB-KW"/>
</dbReference>
<dbReference type="RefSeq" id="XP_033677514.1">
    <property type="nucleotide sequence ID" value="XM_033830211.1"/>
</dbReference>
<dbReference type="OrthoDB" id="10029320at2759"/>
<evidence type="ECO:0000256" key="9">
    <source>
        <dbReference type="SAM" id="Phobius"/>
    </source>
</evidence>
<dbReference type="Pfam" id="PF00067">
    <property type="entry name" value="p450"/>
    <property type="match status" value="1"/>
</dbReference>
<reference evidence="10" key="1">
    <citation type="journal article" date="2020" name="Stud. Mycol.">
        <title>101 Dothideomycetes genomes: a test case for predicting lifestyles and emergence of pathogens.</title>
        <authorList>
            <person name="Haridas S."/>
            <person name="Albert R."/>
            <person name="Binder M."/>
            <person name="Bloem J."/>
            <person name="Labutti K."/>
            <person name="Salamov A."/>
            <person name="Andreopoulos B."/>
            <person name="Baker S."/>
            <person name="Barry K."/>
            <person name="Bills G."/>
            <person name="Bluhm B."/>
            <person name="Cannon C."/>
            <person name="Castanera R."/>
            <person name="Culley D."/>
            <person name="Daum C."/>
            <person name="Ezra D."/>
            <person name="Gonzalez J."/>
            <person name="Henrissat B."/>
            <person name="Kuo A."/>
            <person name="Liang C."/>
            <person name="Lipzen A."/>
            <person name="Lutzoni F."/>
            <person name="Magnuson J."/>
            <person name="Mondo S."/>
            <person name="Nolan M."/>
            <person name="Ohm R."/>
            <person name="Pangilinan J."/>
            <person name="Park H.-J."/>
            <person name="Ramirez L."/>
            <person name="Alfaro M."/>
            <person name="Sun H."/>
            <person name="Tritt A."/>
            <person name="Yoshinaga Y."/>
            <person name="Zwiers L.-H."/>
            <person name="Turgeon B."/>
            <person name="Goodwin S."/>
            <person name="Spatafora J."/>
            <person name="Crous P."/>
            <person name="Grigoriev I."/>
        </authorList>
    </citation>
    <scope>NUCLEOTIDE SEQUENCE</scope>
    <source>
        <strain evidence="10">CBS 122368</strain>
    </source>
</reference>
<dbReference type="GO" id="GO:0016705">
    <property type="term" value="F:oxidoreductase activity, acting on paired donors, with incorporation or reduction of molecular oxygen"/>
    <property type="evidence" value="ECO:0007669"/>
    <property type="project" value="InterPro"/>
</dbReference>
<dbReference type="PANTHER" id="PTHR24305">
    <property type="entry name" value="CYTOCHROME P450"/>
    <property type="match status" value="1"/>
</dbReference>
<comment type="cofactor">
    <cofactor evidence="1 8">
        <name>heme</name>
        <dbReference type="ChEBI" id="CHEBI:30413"/>
    </cofactor>
</comment>
<evidence type="ECO:0000256" key="5">
    <source>
        <dbReference type="ARBA" id="ARBA00023002"/>
    </source>
</evidence>
<dbReference type="InterPro" id="IPR050121">
    <property type="entry name" value="Cytochrome_P450_monoxygenase"/>
</dbReference>
<keyword evidence="5" id="KW-0560">Oxidoreductase</keyword>
<dbReference type="GeneID" id="54583541"/>
<dbReference type="Proteomes" id="UP000800094">
    <property type="component" value="Unassembled WGS sequence"/>
</dbReference>
<feature type="binding site" description="axial binding residue" evidence="8">
    <location>
        <position position="473"/>
    </location>
    <ligand>
        <name>heme</name>
        <dbReference type="ChEBI" id="CHEBI:30413"/>
    </ligand>
    <ligandPart>
        <name>Fe</name>
        <dbReference type="ChEBI" id="CHEBI:18248"/>
    </ligandPart>
</feature>